<evidence type="ECO:0000313" key="1">
    <source>
        <dbReference type="EMBL" id="KAK7817659.1"/>
    </source>
</evidence>
<dbReference type="AlphaFoldDB" id="A0AAW0ITC0"/>
<comment type="caution">
    <text evidence="1">The sequence shown here is derived from an EMBL/GenBank/DDBJ whole genome shotgun (WGS) entry which is preliminary data.</text>
</comment>
<accession>A0AAW0ITC0</accession>
<keyword evidence="2" id="KW-1185">Reference proteome</keyword>
<sequence>MGLKMAPPMWTKSKVPLRKQAKGEIRRSVSKGAGEGTPKLCVEKRTFGFKILCSSYKYKAFRGRKGNGNTRDSGCLGPLPASPQDALPLLHVLQESKVLATWYSKFDQHHTSDLSRHSHCQLTYRGHRALFMLLL</sequence>
<protein>
    <submittedName>
        <fullName evidence="1">Uncharacterized protein</fullName>
    </submittedName>
</protein>
<reference evidence="1 2" key="1">
    <citation type="journal article" date="2023" name="bioRxiv">
        <title>Conserved and derived expression patterns and positive selection on dental genes reveal complex evolutionary context of ever-growing rodent molars.</title>
        <authorList>
            <person name="Calamari Z.T."/>
            <person name="Song A."/>
            <person name="Cohen E."/>
            <person name="Akter M."/>
            <person name="Roy R.D."/>
            <person name="Hallikas O."/>
            <person name="Christensen M.M."/>
            <person name="Li P."/>
            <person name="Marangoni P."/>
            <person name="Jernvall J."/>
            <person name="Klein O.D."/>
        </authorList>
    </citation>
    <scope>NUCLEOTIDE SEQUENCE [LARGE SCALE GENOMIC DNA]</scope>
    <source>
        <strain evidence="1">V071</strain>
    </source>
</reference>
<dbReference type="Proteomes" id="UP001488838">
    <property type="component" value="Unassembled WGS sequence"/>
</dbReference>
<name>A0AAW0ITC0_MYOGA</name>
<evidence type="ECO:0000313" key="2">
    <source>
        <dbReference type="Proteomes" id="UP001488838"/>
    </source>
</evidence>
<dbReference type="EMBL" id="JBBHLL010000093">
    <property type="protein sequence ID" value="KAK7817659.1"/>
    <property type="molecule type" value="Genomic_DNA"/>
</dbReference>
<proteinExistence type="predicted"/>
<gene>
    <name evidence="1" type="ORF">U0070_018623</name>
</gene>
<organism evidence="1 2">
    <name type="scientific">Myodes glareolus</name>
    <name type="common">Bank vole</name>
    <name type="synonym">Clethrionomys glareolus</name>
    <dbReference type="NCBI Taxonomy" id="447135"/>
    <lineage>
        <taxon>Eukaryota</taxon>
        <taxon>Metazoa</taxon>
        <taxon>Chordata</taxon>
        <taxon>Craniata</taxon>
        <taxon>Vertebrata</taxon>
        <taxon>Euteleostomi</taxon>
        <taxon>Mammalia</taxon>
        <taxon>Eutheria</taxon>
        <taxon>Euarchontoglires</taxon>
        <taxon>Glires</taxon>
        <taxon>Rodentia</taxon>
        <taxon>Myomorpha</taxon>
        <taxon>Muroidea</taxon>
        <taxon>Cricetidae</taxon>
        <taxon>Arvicolinae</taxon>
        <taxon>Myodes</taxon>
    </lineage>
</organism>